<dbReference type="PANTHER" id="PTHR30349">
    <property type="entry name" value="PHAGE INTEGRASE-RELATED"/>
    <property type="match status" value="1"/>
</dbReference>
<feature type="domain" description="Core-binding (CB)" evidence="7">
    <location>
        <begin position="1"/>
        <end position="78"/>
    </location>
</feature>
<dbReference type="CDD" id="cd00397">
    <property type="entry name" value="DNA_BRE_C"/>
    <property type="match status" value="1"/>
</dbReference>
<dbReference type="InterPro" id="IPR044068">
    <property type="entry name" value="CB"/>
</dbReference>
<keyword evidence="9" id="KW-1185">Reference proteome</keyword>
<evidence type="ECO:0000256" key="2">
    <source>
        <dbReference type="ARBA" id="ARBA00022908"/>
    </source>
</evidence>
<dbReference type="PROSITE" id="PS51898">
    <property type="entry name" value="TYR_RECOMBINASE"/>
    <property type="match status" value="1"/>
</dbReference>
<protein>
    <submittedName>
        <fullName evidence="8">Phage integrase N-terminal SAM-like domain-containing protein</fullName>
    </submittedName>
</protein>
<proteinExistence type="predicted"/>
<evidence type="ECO:0000256" key="1">
    <source>
        <dbReference type="ARBA" id="ARBA00022829"/>
    </source>
</evidence>
<dbReference type="EMBL" id="CP106735">
    <property type="protein sequence ID" value="UXX79791.1"/>
    <property type="molecule type" value="Genomic_DNA"/>
</dbReference>
<dbReference type="PANTHER" id="PTHR30349:SF81">
    <property type="entry name" value="TYROSINE RECOMBINASE XERC"/>
    <property type="match status" value="1"/>
</dbReference>
<evidence type="ECO:0000259" key="6">
    <source>
        <dbReference type="PROSITE" id="PS51898"/>
    </source>
</evidence>
<evidence type="ECO:0000256" key="5">
    <source>
        <dbReference type="PROSITE-ProRule" id="PRU01248"/>
    </source>
</evidence>
<evidence type="ECO:0000313" key="9">
    <source>
        <dbReference type="Proteomes" id="UP001062165"/>
    </source>
</evidence>
<keyword evidence="1" id="KW-0159">Chromosome partition</keyword>
<organism evidence="8 9">
    <name type="scientific">Reichenbachiella carrageenanivorans</name>
    <dbReference type="NCBI Taxonomy" id="2979869"/>
    <lineage>
        <taxon>Bacteria</taxon>
        <taxon>Pseudomonadati</taxon>
        <taxon>Bacteroidota</taxon>
        <taxon>Cytophagia</taxon>
        <taxon>Cytophagales</taxon>
        <taxon>Reichenbachiellaceae</taxon>
        <taxon>Reichenbachiella</taxon>
    </lineage>
</organism>
<evidence type="ECO:0000256" key="4">
    <source>
        <dbReference type="ARBA" id="ARBA00023172"/>
    </source>
</evidence>
<dbReference type="Pfam" id="PF13495">
    <property type="entry name" value="Phage_int_SAM_4"/>
    <property type="match status" value="1"/>
</dbReference>
<dbReference type="Gene3D" id="1.10.150.130">
    <property type="match status" value="1"/>
</dbReference>
<name>A0ABY6D0W0_9BACT</name>
<evidence type="ECO:0000259" key="7">
    <source>
        <dbReference type="PROSITE" id="PS51900"/>
    </source>
</evidence>
<evidence type="ECO:0000256" key="3">
    <source>
        <dbReference type="ARBA" id="ARBA00023125"/>
    </source>
</evidence>
<dbReference type="SUPFAM" id="SSF56349">
    <property type="entry name" value="DNA breaking-rejoining enzymes"/>
    <property type="match status" value="1"/>
</dbReference>
<dbReference type="InterPro" id="IPR004107">
    <property type="entry name" value="Integrase_SAM-like_N"/>
</dbReference>
<accession>A0ABY6D0W0</accession>
<dbReference type="Proteomes" id="UP001062165">
    <property type="component" value="Chromosome"/>
</dbReference>
<dbReference type="InterPro" id="IPR011010">
    <property type="entry name" value="DNA_brk_join_enz"/>
</dbReference>
<dbReference type="PROSITE" id="PS51900">
    <property type="entry name" value="CB"/>
    <property type="match status" value="1"/>
</dbReference>
<evidence type="ECO:0000313" key="8">
    <source>
        <dbReference type="EMBL" id="UXX79791.1"/>
    </source>
</evidence>
<keyword evidence="3 5" id="KW-0238">DNA-binding</keyword>
<dbReference type="Pfam" id="PF00589">
    <property type="entry name" value="Phage_integrase"/>
    <property type="match status" value="1"/>
</dbReference>
<reference evidence="8" key="1">
    <citation type="submission" date="2022-10" db="EMBL/GenBank/DDBJ databases">
        <title>Comparative genomics and taxonomic characterization of three novel marine species of genus Reichenbachiella exhibiting antioxidant and polysaccharide degradation activities.</title>
        <authorList>
            <person name="Muhammad N."/>
            <person name="Lee Y.-J."/>
            <person name="Ko J."/>
            <person name="Kim S.-G."/>
        </authorList>
    </citation>
    <scope>NUCLEOTIDE SEQUENCE</scope>
    <source>
        <strain evidence="8">Wsw4-B4</strain>
    </source>
</reference>
<feature type="domain" description="Tyr recombinase" evidence="6">
    <location>
        <begin position="120"/>
        <end position="299"/>
    </location>
</feature>
<keyword evidence="2" id="KW-0229">DNA integration</keyword>
<gene>
    <name evidence="8" type="ORF">N7E81_01550</name>
</gene>
<dbReference type="InterPro" id="IPR050090">
    <property type="entry name" value="Tyrosine_recombinase_XerCD"/>
</dbReference>
<dbReference type="InterPro" id="IPR002104">
    <property type="entry name" value="Integrase_catalytic"/>
</dbReference>
<dbReference type="InterPro" id="IPR013762">
    <property type="entry name" value="Integrase-like_cat_sf"/>
</dbReference>
<keyword evidence="4" id="KW-0233">DNA recombination</keyword>
<dbReference type="Gene3D" id="1.10.443.10">
    <property type="entry name" value="Intergrase catalytic core"/>
    <property type="match status" value="1"/>
</dbReference>
<dbReference type="InterPro" id="IPR010998">
    <property type="entry name" value="Integrase_recombinase_N"/>
</dbReference>
<sequence>MKFKEYLQSNGYSRTTIKGHVRNVENLHQWAVEEGLEIEQITYQDLLAYTQQLNKRGTSKRTVSLYMGSIKHYYNHLLQAEIISHHPAQKIQIKGIKRRMVYDILKPIELEAVYHKFITNEPQFNPRDNATTKQLRQPSFQMHKVMLGLLIYQGINSTELIDLKPEDIKLREGMIYVPRNRRSNERELKLEAVQILEMQEYLLKTRAEILAITQKQSEQLFISSGKSPSLYHAIRKLTKTLKDQNGRIEDLQQIRASVIVKWLNNYNLRQAQYMAGHRFVSSTEKYKQSDLEDLKEDINKFHPLN</sequence>
<dbReference type="RefSeq" id="WP_263051522.1">
    <property type="nucleotide sequence ID" value="NZ_CP106735.1"/>
</dbReference>